<dbReference type="PANTHER" id="PTHR43179:SF12">
    <property type="entry name" value="GALACTOFURANOSYLTRANSFERASE GLFT2"/>
    <property type="match status" value="1"/>
</dbReference>
<dbReference type="InterPro" id="IPR001173">
    <property type="entry name" value="Glyco_trans_2-like"/>
</dbReference>
<dbReference type="Gene3D" id="3.90.550.10">
    <property type="entry name" value="Spore Coat Polysaccharide Biosynthesis Protein SpsA, Chain A"/>
    <property type="match status" value="1"/>
</dbReference>
<evidence type="ECO:0000259" key="4">
    <source>
        <dbReference type="Pfam" id="PF00535"/>
    </source>
</evidence>
<gene>
    <name evidence="5" type="ORF">ACFQDL_06160</name>
</gene>
<comment type="caution">
    <text evidence="5">The sequence shown here is derived from an EMBL/GenBank/DDBJ whole genome shotgun (WGS) entry which is preliminary data.</text>
</comment>
<evidence type="ECO:0000313" key="5">
    <source>
        <dbReference type="EMBL" id="MFC6669716.1"/>
    </source>
</evidence>
<accession>A0ABW1ZWY6</accession>
<evidence type="ECO:0000313" key="6">
    <source>
        <dbReference type="Proteomes" id="UP001596422"/>
    </source>
</evidence>
<name>A0ABW1ZWY6_9GAMM</name>
<protein>
    <submittedName>
        <fullName evidence="5">Glycosyltransferase family 2 protein</fullName>
    </submittedName>
</protein>
<evidence type="ECO:0000256" key="2">
    <source>
        <dbReference type="ARBA" id="ARBA00022676"/>
    </source>
</evidence>
<dbReference type="RefSeq" id="WP_379908256.1">
    <property type="nucleotide sequence ID" value="NZ_JBHSWE010000001.1"/>
</dbReference>
<dbReference type="Pfam" id="PF00535">
    <property type="entry name" value="Glycos_transf_2"/>
    <property type="match status" value="1"/>
</dbReference>
<keyword evidence="2" id="KW-0328">Glycosyltransferase</keyword>
<proteinExistence type="inferred from homology"/>
<dbReference type="CDD" id="cd02526">
    <property type="entry name" value="GT2_RfbF_like"/>
    <property type="match status" value="1"/>
</dbReference>
<evidence type="ECO:0000256" key="3">
    <source>
        <dbReference type="ARBA" id="ARBA00022679"/>
    </source>
</evidence>
<feature type="domain" description="Glycosyltransferase 2-like" evidence="4">
    <location>
        <begin position="19"/>
        <end position="111"/>
    </location>
</feature>
<keyword evidence="6" id="KW-1185">Reference proteome</keyword>
<keyword evidence="3" id="KW-0808">Transferase</keyword>
<dbReference type="SUPFAM" id="SSF53448">
    <property type="entry name" value="Nucleotide-diphospho-sugar transferases"/>
    <property type="match status" value="1"/>
</dbReference>
<dbReference type="InterPro" id="IPR029044">
    <property type="entry name" value="Nucleotide-diphossugar_trans"/>
</dbReference>
<evidence type="ECO:0000256" key="1">
    <source>
        <dbReference type="ARBA" id="ARBA00006739"/>
    </source>
</evidence>
<reference evidence="6" key="1">
    <citation type="journal article" date="2019" name="Int. J. Syst. Evol. Microbiol.">
        <title>The Global Catalogue of Microorganisms (GCM) 10K type strain sequencing project: providing services to taxonomists for standard genome sequencing and annotation.</title>
        <authorList>
            <consortium name="The Broad Institute Genomics Platform"/>
            <consortium name="The Broad Institute Genome Sequencing Center for Infectious Disease"/>
            <person name="Wu L."/>
            <person name="Ma J."/>
        </authorList>
    </citation>
    <scope>NUCLEOTIDE SEQUENCE [LARGE SCALE GENOMIC DNA]</scope>
    <source>
        <strain evidence="6">NBRC 111756</strain>
    </source>
</reference>
<comment type="similarity">
    <text evidence="1">Belongs to the glycosyltransferase 2 family.</text>
</comment>
<sequence length="291" mass="33127">MNICCVLVTYNPEVFSFLSVLESIRTNAPYVIVVDNGSLNYIDIDYFNVCVIRLDNNIGISAAQNIGIRKSLSLGFDYVWLSDQDTLYPPDYIEKMNECINNLEVSNIKYAVVGPAYRDCVSGKVQPFIKLSPGYKKIYPAEGINVVSQLISSGMIIPSRVFHDVGYMREDFFIDWVDFEWCWRSLEKGYQVIGYGSVYVNHYLGDSFVSFLGKDVSLRSPFRHYFILRNAIYISVYYKNLSVILRLEIFVKSLIGVVLYTLLPSCNRLGHFKASVNGFFDGLLGRMGPKS</sequence>
<organism evidence="5 6">
    <name type="scientific">Marinobacterium aestuariivivens</name>
    <dbReference type="NCBI Taxonomy" id="1698799"/>
    <lineage>
        <taxon>Bacteria</taxon>
        <taxon>Pseudomonadati</taxon>
        <taxon>Pseudomonadota</taxon>
        <taxon>Gammaproteobacteria</taxon>
        <taxon>Oceanospirillales</taxon>
        <taxon>Oceanospirillaceae</taxon>
        <taxon>Marinobacterium</taxon>
    </lineage>
</organism>
<dbReference type="PANTHER" id="PTHR43179">
    <property type="entry name" value="RHAMNOSYLTRANSFERASE WBBL"/>
    <property type="match status" value="1"/>
</dbReference>
<dbReference type="Proteomes" id="UP001596422">
    <property type="component" value="Unassembled WGS sequence"/>
</dbReference>
<dbReference type="EMBL" id="JBHSWE010000001">
    <property type="protein sequence ID" value="MFC6669716.1"/>
    <property type="molecule type" value="Genomic_DNA"/>
</dbReference>